<sequence>MDSPWRDLDADVLGFILKRLPCLVDRRRMARVCRNWRVAVKPEQPRPGTRPLPSILVPRADGPSFACALAGCATHAFRPPLPADARTARYFGAYDGGWVFVAFGQILDYALLSLRNGTRFHFPDTGTDMVAATLSSPPDHQVVEKATAVEFVTTSVLEDVIHHKGSFHFLTREENLHVFPVAGFHEDDDGNLEIPPMVVRRFSRGGRDYGGAIAVRYLVESGENLLMVVRLVPHPPQLPPGTWAFKVFEMVHETPINNDGAPYAWKELESLGGRMLFVARGCSRSYDADKYPGAEFNEGVYFLDDGRLYDEAFQILNPFAQFPCSDNGKWLPPAAAAAAEAVTGRVDKLLPEQGPSYYTPPVWILP</sequence>
<dbReference type="Proteomes" id="UP000007015">
    <property type="component" value="Chromosome 5"/>
</dbReference>
<evidence type="ECO:0000313" key="3">
    <source>
        <dbReference type="Proteomes" id="UP000007015"/>
    </source>
</evidence>
<dbReference type="Gene3D" id="1.20.1280.50">
    <property type="match status" value="1"/>
</dbReference>
<dbReference type="SUPFAM" id="SSF81383">
    <property type="entry name" value="F-box domain"/>
    <property type="match status" value="1"/>
</dbReference>
<evidence type="ECO:0000313" key="2">
    <source>
        <dbReference type="EMBL" id="EAY98472.1"/>
    </source>
</evidence>
<evidence type="ECO:0000259" key="1">
    <source>
        <dbReference type="Pfam" id="PF03478"/>
    </source>
</evidence>
<dbReference type="PANTHER" id="PTHR33110:SF125">
    <property type="entry name" value="OS05G0570350 PROTEIN"/>
    <property type="match status" value="1"/>
</dbReference>
<keyword evidence="3" id="KW-1185">Reference proteome</keyword>
<dbReference type="EMBL" id="CM000130">
    <property type="protein sequence ID" value="EAY98472.1"/>
    <property type="molecule type" value="Genomic_DNA"/>
</dbReference>
<dbReference type="AlphaFoldDB" id="A2Y5W2"/>
<dbReference type="PANTHER" id="PTHR33110">
    <property type="entry name" value="F-BOX/KELCH-REPEAT PROTEIN-RELATED"/>
    <property type="match status" value="1"/>
</dbReference>
<dbReference type="Pfam" id="PF03478">
    <property type="entry name" value="Beta-prop_KIB1-4"/>
    <property type="match status" value="1"/>
</dbReference>
<dbReference type="Gramene" id="BGIOSGA017840-TA">
    <property type="protein sequence ID" value="BGIOSGA017840-PA"/>
    <property type="gene ID" value="BGIOSGA017840"/>
</dbReference>
<dbReference type="InterPro" id="IPR005174">
    <property type="entry name" value="KIB1-4_b-propeller"/>
</dbReference>
<reference evidence="2 3" key="1">
    <citation type="journal article" date="2005" name="PLoS Biol.">
        <title>The genomes of Oryza sativa: a history of duplications.</title>
        <authorList>
            <person name="Yu J."/>
            <person name="Wang J."/>
            <person name="Lin W."/>
            <person name="Li S."/>
            <person name="Li H."/>
            <person name="Zhou J."/>
            <person name="Ni P."/>
            <person name="Dong W."/>
            <person name="Hu S."/>
            <person name="Zeng C."/>
            <person name="Zhang J."/>
            <person name="Zhang Y."/>
            <person name="Li R."/>
            <person name="Xu Z."/>
            <person name="Li S."/>
            <person name="Li X."/>
            <person name="Zheng H."/>
            <person name="Cong L."/>
            <person name="Lin L."/>
            <person name="Yin J."/>
            <person name="Geng J."/>
            <person name="Li G."/>
            <person name="Shi J."/>
            <person name="Liu J."/>
            <person name="Lv H."/>
            <person name="Li J."/>
            <person name="Wang J."/>
            <person name="Deng Y."/>
            <person name="Ran L."/>
            <person name="Shi X."/>
            <person name="Wang X."/>
            <person name="Wu Q."/>
            <person name="Li C."/>
            <person name="Ren X."/>
            <person name="Wang J."/>
            <person name="Wang X."/>
            <person name="Li D."/>
            <person name="Liu D."/>
            <person name="Zhang X."/>
            <person name="Ji Z."/>
            <person name="Zhao W."/>
            <person name="Sun Y."/>
            <person name="Zhang Z."/>
            <person name="Bao J."/>
            <person name="Han Y."/>
            <person name="Dong L."/>
            <person name="Ji J."/>
            <person name="Chen P."/>
            <person name="Wu S."/>
            <person name="Liu J."/>
            <person name="Xiao Y."/>
            <person name="Bu D."/>
            <person name="Tan J."/>
            <person name="Yang L."/>
            <person name="Ye C."/>
            <person name="Zhang J."/>
            <person name="Xu J."/>
            <person name="Zhou Y."/>
            <person name="Yu Y."/>
            <person name="Zhang B."/>
            <person name="Zhuang S."/>
            <person name="Wei H."/>
            <person name="Liu B."/>
            <person name="Lei M."/>
            <person name="Yu H."/>
            <person name="Li Y."/>
            <person name="Xu H."/>
            <person name="Wei S."/>
            <person name="He X."/>
            <person name="Fang L."/>
            <person name="Zhang Z."/>
            <person name="Zhang Y."/>
            <person name="Huang X."/>
            <person name="Su Z."/>
            <person name="Tong W."/>
            <person name="Li J."/>
            <person name="Tong Z."/>
            <person name="Li S."/>
            <person name="Ye J."/>
            <person name="Wang L."/>
            <person name="Fang L."/>
            <person name="Lei T."/>
            <person name="Chen C."/>
            <person name="Chen H."/>
            <person name="Xu Z."/>
            <person name="Li H."/>
            <person name="Huang H."/>
            <person name="Zhang F."/>
            <person name="Xu H."/>
            <person name="Li N."/>
            <person name="Zhao C."/>
            <person name="Li S."/>
            <person name="Dong L."/>
            <person name="Huang Y."/>
            <person name="Li L."/>
            <person name="Xi Y."/>
            <person name="Qi Q."/>
            <person name="Li W."/>
            <person name="Zhang B."/>
            <person name="Hu W."/>
            <person name="Zhang Y."/>
            <person name="Tian X."/>
            <person name="Jiao Y."/>
            <person name="Liang X."/>
            <person name="Jin J."/>
            <person name="Gao L."/>
            <person name="Zheng W."/>
            <person name="Hao B."/>
            <person name="Liu S."/>
            <person name="Wang W."/>
            <person name="Yuan L."/>
            <person name="Cao M."/>
            <person name="McDermott J."/>
            <person name="Samudrala R."/>
            <person name="Wang J."/>
            <person name="Wong G.K."/>
            <person name="Yang H."/>
        </authorList>
    </citation>
    <scope>NUCLEOTIDE SEQUENCE [LARGE SCALE GENOMIC DNA]</scope>
    <source>
        <strain evidence="3">cv. 93-11</strain>
    </source>
</reference>
<dbReference type="STRING" id="39946.A2Y5W2"/>
<name>A2Y5W2_ORYSI</name>
<proteinExistence type="predicted"/>
<accession>A2Y5W2</accession>
<organism evidence="2 3">
    <name type="scientific">Oryza sativa subsp. indica</name>
    <name type="common">Rice</name>
    <dbReference type="NCBI Taxonomy" id="39946"/>
    <lineage>
        <taxon>Eukaryota</taxon>
        <taxon>Viridiplantae</taxon>
        <taxon>Streptophyta</taxon>
        <taxon>Embryophyta</taxon>
        <taxon>Tracheophyta</taxon>
        <taxon>Spermatophyta</taxon>
        <taxon>Magnoliopsida</taxon>
        <taxon>Liliopsida</taxon>
        <taxon>Poales</taxon>
        <taxon>Poaceae</taxon>
        <taxon>BOP clade</taxon>
        <taxon>Oryzoideae</taxon>
        <taxon>Oryzeae</taxon>
        <taxon>Oryzinae</taxon>
        <taxon>Oryza</taxon>
        <taxon>Oryza sativa</taxon>
    </lineage>
</organism>
<feature type="domain" description="KIB1-4 beta-propeller" evidence="1">
    <location>
        <begin position="80"/>
        <end position="307"/>
    </location>
</feature>
<protein>
    <recommendedName>
        <fullName evidence="1">KIB1-4 beta-propeller domain-containing protein</fullName>
    </recommendedName>
</protein>
<dbReference type="HOGENOM" id="CLU_019286_5_1_1"/>
<dbReference type="InterPro" id="IPR036047">
    <property type="entry name" value="F-box-like_dom_sf"/>
</dbReference>
<dbReference type="OMA" id="VHRMVIH"/>
<gene>
    <name evidence="2" type="ORF">OsI_20386</name>
</gene>